<sequence length="116" mass="13428">MTTWNEMNSSFFLLCLWHPGWLEKILARQPVQLLLLLEGGWKMRVSSPSLSFFFNYFGSHLSLWFLPASISLRLCLAPHFGPREFGQNTAIIECLFCMTGSERHQEKKTSFEHESG</sequence>
<dbReference type="EMBL" id="JBBWWQ010000019">
    <property type="protein sequence ID" value="KAK8919414.1"/>
    <property type="molecule type" value="Genomic_DNA"/>
</dbReference>
<name>A0AAP0AZ48_9ASPA</name>
<gene>
    <name evidence="1" type="ORF">KSP39_PZI021971</name>
</gene>
<evidence type="ECO:0000313" key="1">
    <source>
        <dbReference type="EMBL" id="KAK8919414.1"/>
    </source>
</evidence>
<proteinExistence type="predicted"/>
<dbReference type="Proteomes" id="UP001418222">
    <property type="component" value="Unassembled WGS sequence"/>
</dbReference>
<reference evidence="1 2" key="1">
    <citation type="journal article" date="2022" name="Nat. Plants">
        <title>Genomes of leafy and leafless Platanthera orchids illuminate the evolution of mycoheterotrophy.</title>
        <authorList>
            <person name="Li M.H."/>
            <person name="Liu K.W."/>
            <person name="Li Z."/>
            <person name="Lu H.C."/>
            <person name="Ye Q.L."/>
            <person name="Zhang D."/>
            <person name="Wang J.Y."/>
            <person name="Li Y.F."/>
            <person name="Zhong Z.M."/>
            <person name="Liu X."/>
            <person name="Yu X."/>
            <person name="Liu D.K."/>
            <person name="Tu X.D."/>
            <person name="Liu B."/>
            <person name="Hao Y."/>
            <person name="Liao X.Y."/>
            <person name="Jiang Y.T."/>
            <person name="Sun W.H."/>
            <person name="Chen J."/>
            <person name="Chen Y.Q."/>
            <person name="Ai Y."/>
            <person name="Zhai J.W."/>
            <person name="Wu S.S."/>
            <person name="Zhou Z."/>
            <person name="Hsiao Y.Y."/>
            <person name="Wu W.L."/>
            <person name="Chen Y.Y."/>
            <person name="Lin Y.F."/>
            <person name="Hsu J.L."/>
            <person name="Li C.Y."/>
            <person name="Wang Z.W."/>
            <person name="Zhao X."/>
            <person name="Zhong W.Y."/>
            <person name="Ma X.K."/>
            <person name="Ma L."/>
            <person name="Huang J."/>
            <person name="Chen G.Z."/>
            <person name="Huang M.Z."/>
            <person name="Huang L."/>
            <person name="Peng D.H."/>
            <person name="Luo Y.B."/>
            <person name="Zou S.Q."/>
            <person name="Chen S.P."/>
            <person name="Lan S."/>
            <person name="Tsai W.C."/>
            <person name="Van de Peer Y."/>
            <person name="Liu Z.J."/>
        </authorList>
    </citation>
    <scope>NUCLEOTIDE SEQUENCE [LARGE SCALE GENOMIC DNA]</scope>
    <source>
        <strain evidence="1">Lor287</strain>
    </source>
</reference>
<accession>A0AAP0AZ48</accession>
<comment type="caution">
    <text evidence="1">The sequence shown here is derived from an EMBL/GenBank/DDBJ whole genome shotgun (WGS) entry which is preliminary data.</text>
</comment>
<organism evidence="1 2">
    <name type="scientific">Platanthera zijinensis</name>
    <dbReference type="NCBI Taxonomy" id="2320716"/>
    <lineage>
        <taxon>Eukaryota</taxon>
        <taxon>Viridiplantae</taxon>
        <taxon>Streptophyta</taxon>
        <taxon>Embryophyta</taxon>
        <taxon>Tracheophyta</taxon>
        <taxon>Spermatophyta</taxon>
        <taxon>Magnoliopsida</taxon>
        <taxon>Liliopsida</taxon>
        <taxon>Asparagales</taxon>
        <taxon>Orchidaceae</taxon>
        <taxon>Orchidoideae</taxon>
        <taxon>Orchideae</taxon>
        <taxon>Orchidinae</taxon>
        <taxon>Platanthera</taxon>
    </lineage>
</organism>
<evidence type="ECO:0000313" key="2">
    <source>
        <dbReference type="Proteomes" id="UP001418222"/>
    </source>
</evidence>
<dbReference type="AlphaFoldDB" id="A0AAP0AZ48"/>
<keyword evidence="2" id="KW-1185">Reference proteome</keyword>
<protein>
    <submittedName>
        <fullName evidence="1">Uncharacterized protein</fullName>
    </submittedName>
</protein>